<name>A0AAJ7IWB8_9HYME</name>
<accession>A0AAJ7IWB8</accession>
<proteinExistence type="predicted"/>
<dbReference type="KEGG" id="ccal:108624185"/>
<reference evidence="3" key="1">
    <citation type="submission" date="2025-08" db="UniProtKB">
        <authorList>
            <consortium name="RefSeq"/>
        </authorList>
    </citation>
    <scope>IDENTIFICATION</scope>
    <source>
        <tissue evidence="3">Whole body</tissue>
    </source>
</reference>
<feature type="region of interest" description="Disordered" evidence="1">
    <location>
        <begin position="314"/>
        <end position="361"/>
    </location>
</feature>
<gene>
    <name evidence="3" type="primary">LOC108624185</name>
</gene>
<feature type="region of interest" description="Disordered" evidence="1">
    <location>
        <begin position="388"/>
        <end position="408"/>
    </location>
</feature>
<keyword evidence="2" id="KW-1185">Reference proteome</keyword>
<evidence type="ECO:0000313" key="2">
    <source>
        <dbReference type="Proteomes" id="UP000694925"/>
    </source>
</evidence>
<dbReference type="RefSeq" id="XP_017878792.1">
    <property type="nucleotide sequence ID" value="XM_018023303.2"/>
</dbReference>
<sequence length="504" mass="57831">MDSDSASKSIENNENYSQKKKEAMDEMKPILKKQIAGLKSIISQMESNLGIVKFSQVKCDFPLDTLKVTETQVQDINILLEHQLRELSGFSCAKFTRDEHVFHLSCSNKSSKKDMYAVQIINTKGKWSLGKWTMPMGIDLDYLVSQNPINEVKNIPRFLKLCKLHLDAYCMRHEQYIALKDIVSRTKNCKLQSSLGYRHIILELRGIYNQETDNFMNISVYLFYNSDNLLPHKIEIESSLNSKLDEKIAKRFKKSLRCFQEFMLQVAFDKMSIMEPFVWTKEEDIDSPLACDMLSSLEEEGLLAHFSVKQKKSSISRKKKNEINRDKSKREVSNVSNENRPVTSQNEQEESQNEKIHSENAKPVVVVNPTVSNLKGIKFKQIKIQFPTKSKSPKTKNNSSNENNTSSLNVVVAKNKKIDEQSKLCTSTPLRSNRLRHDRSANIDISDITLSEINSNAVKRSELKEQAQNNAPEELVQSKNNTKKRKINSRAVSKSKGLKRKKKV</sequence>
<feature type="region of interest" description="Disordered" evidence="1">
    <location>
        <begin position="464"/>
        <end position="504"/>
    </location>
</feature>
<dbReference type="Proteomes" id="UP000694925">
    <property type="component" value="Unplaced"/>
</dbReference>
<feature type="region of interest" description="Disordered" evidence="1">
    <location>
        <begin position="1"/>
        <end position="23"/>
    </location>
</feature>
<feature type="compositionally biased region" description="Basic and acidic residues" evidence="1">
    <location>
        <begin position="321"/>
        <end position="332"/>
    </location>
</feature>
<dbReference type="AlphaFoldDB" id="A0AAJ7IWB8"/>
<organism evidence="2 3">
    <name type="scientific">Ceratina calcarata</name>
    <dbReference type="NCBI Taxonomy" id="156304"/>
    <lineage>
        <taxon>Eukaryota</taxon>
        <taxon>Metazoa</taxon>
        <taxon>Ecdysozoa</taxon>
        <taxon>Arthropoda</taxon>
        <taxon>Hexapoda</taxon>
        <taxon>Insecta</taxon>
        <taxon>Pterygota</taxon>
        <taxon>Neoptera</taxon>
        <taxon>Endopterygota</taxon>
        <taxon>Hymenoptera</taxon>
        <taxon>Apocrita</taxon>
        <taxon>Aculeata</taxon>
        <taxon>Apoidea</taxon>
        <taxon>Anthophila</taxon>
        <taxon>Apidae</taxon>
        <taxon>Ceratina</taxon>
        <taxon>Zadontomerus</taxon>
    </lineage>
</organism>
<evidence type="ECO:0000313" key="3">
    <source>
        <dbReference type="RefSeq" id="XP_017878792.1"/>
    </source>
</evidence>
<protein>
    <submittedName>
        <fullName evidence="3">Uncharacterized protein LOC108624185</fullName>
    </submittedName>
</protein>
<dbReference type="GeneID" id="108624185"/>
<evidence type="ECO:0000256" key="1">
    <source>
        <dbReference type="SAM" id="MobiDB-lite"/>
    </source>
</evidence>
<feature type="compositionally biased region" description="Polar residues" evidence="1">
    <location>
        <begin position="1"/>
        <end position="16"/>
    </location>
</feature>
<feature type="compositionally biased region" description="Polar residues" evidence="1">
    <location>
        <begin position="333"/>
        <end position="343"/>
    </location>
</feature>